<dbReference type="InterPro" id="IPR036444">
    <property type="entry name" value="PLipase_A2_dom_sf"/>
</dbReference>
<evidence type="ECO:0000256" key="10">
    <source>
        <dbReference type="ARBA" id="ARBA00023098"/>
    </source>
</evidence>
<dbReference type="PANTHER" id="PTHR12253">
    <property type="entry name" value="RH14732P"/>
    <property type="match status" value="1"/>
</dbReference>
<evidence type="ECO:0000256" key="2">
    <source>
        <dbReference type="ARBA" id="ARBA00004613"/>
    </source>
</evidence>
<keyword evidence="10" id="KW-0443">Lipid metabolism</keyword>
<dbReference type="GO" id="GO:0004623">
    <property type="term" value="F:phospholipase A2 activity"/>
    <property type="evidence" value="ECO:0007669"/>
    <property type="project" value="UniProtKB-EC"/>
</dbReference>
<proteinExistence type="predicted"/>
<dbReference type="EnsemblMetazoa" id="XM_014397402.2">
    <property type="protein sequence ID" value="XP_014252888.1"/>
    <property type="gene ID" value="LOC106668546"/>
</dbReference>
<evidence type="ECO:0000256" key="12">
    <source>
        <dbReference type="ARBA" id="ARBA00029903"/>
    </source>
</evidence>
<evidence type="ECO:0000256" key="11">
    <source>
        <dbReference type="ARBA" id="ARBA00023157"/>
    </source>
</evidence>
<dbReference type="GO" id="GO:0006644">
    <property type="term" value="P:phospholipid metabolic process"/>
    <property type="evidence" value="ECO:0007669"/>
    <property type="project" value="InterPro"/>
</dbReference>
<dbReference type="RefSeq" id="XP_014252888.1">
    <property type="nucleotide sequence ID" value="XM_014397402.2"/>
</dbReference>
<dbReference type="GO" id="GO:0016042">
    <property type="term" value="P:lipid catabolic process"/>
    <property type="evidence" value="ECO:0007669"/>
    <property type="project" value="UniProtKB-KW"/>
</dbReference>
<keyword evidence="6" id="KW-0479">Metal-binding</keyword>
<evidence type="ECO:0000259" key="13">
    <source>
        <dbReference type="SMART" id="SM00085"/>
    </source>
</evidence>
<dbReference type="GeneID" id="106668546"/>
<dbReference type="AlphaFoldDB" id="A0A8I6TIT6"/>
<dbReference type="KEGG" id="clec:106668546"/>
<sequence>MASSASAWSIKMTNDEELSNFISQDDQKKSLNVIFPGTKWCGSGNIATNYDDLGKSSGTDACCRAHDLCSDQVEGGGTAHGLKNKAPYTRLNCKCDIEFFNCLRNEENQEETAKLVGVIYFDVLQTQCYKYEYPVVKCTQNVLKRCLEYEYNTTADKSWQWFDVPLF</sequence>
<dbReference type="InterPro" id="IPR033113">
    <property type="entry name" value="PLA2_histidine"/>
</dbReference>
<accession>A0A8I6TIT6</accession>
<dbReference type="EC" id="3.1.1.4" evidence="3"/>
<keyword evidence="11" id="KW-1015">Disulfide bond</keyword>
<reference evidence="14" key="1">
    <citation type="submission" date="2022-01" db="UniProtKB">
        <authorList>
            <consortium name="EnsemblMetazoa"/>
        </authorList>
    </citation>
    <scope>IDENTIFICATION</scope>
</reference>
<evidence type="ECO:0000313" key="14">
    <source>
        <dbReference type="EnsemblMetazoa" id="XP_014252888.1"/>
    </source>
</evidence>
<evidence type="ECO:0000256" key="1">
    <source>
        <dbReference type="ARBA" id="ARBA00001913"/>
    </source>
</evidence>
<name>A0A8I6TIT6_CIMLE</name>
<dbReference type="Proteomes" id="UP000494040">
    <property type="component" value="Unassembled WGS sequence"/>
</dbReference>
<evidence type="ECO:0000256" key="5">
    <source>
        <dbReference type="ARBA" id="ARBA00022525"/>
    </source>
</evidence>
<evidence type="ECO:0000256" key="8">
    <source>
        <dbReference type="ARBA" id="ARBA00022837"/>
    </source>
</evidence>
<dbReference type="GO" id="GO:0005576">
    <property type="term" value="C:extracellular region"/>
    <property type="evidence" value="ECO:0007669"/>
    <property type="project" value="UniProtKB-SubCell"/>
</dbReference>
<evidence type="ECO:0000313" key="15">
    <source>
        <dbReference type="Proteomes" id="UP000494040"/>
    </source>
</evidence>
<evidence type="ECO:0000256" key="3">
    <source>
        <dbReference type="ARBA" id="ARBA00013278"/>
    </source>
</evidence>
<keyword evidence="15" id="KW-1185">Reference proteome</keyword>
<dbReference type="Gene3D" id="1.20.90.10">
    <property type="entry name" value="Phospholipase A2 domain"/>
    <property type="match status" value="1"/>
</dbReference>
<keyword evidence="7" id="KW-0378">Hydrolase</keyword>
<protein>
    <recommendedName>
        <fullName evidence="4">Phospholipase A2</fullName>
        <ecNumber evidence="3">3.1.1.4</ecNumber>
    </recommendedName>
    <alternativeName>
        <fullName evidence="12">Phosphatidylcholine 2-acylhydrolase</fullName>
    </alternativeName>
</protein>
<dbReference type="SMART" id="SM00085">
    <property type="entry name" value="PA2c"/>
    <property type="match status" value="1"/>
</dbReference>
<keyword evidence="9" id="KW-0442">Lipid degradation</keyword>
<feature type="domain" description="Phospholipase A2-like central" evidence="13">
    <location>
        <begin position="14"/>
        <end position="147"/>
    </location>
</feature>
<dbReference type="GO" id="GO:0046872">
    <property type="term" value="F:metal ion binding"/>
    <property type="evidence" value="ECO:0007669"/>
    <property type="project" value="UniProtKB-KW"/>
</dbReference>
<organism evidence="14 15">
    <name type="scientific">Cimex lectularius</name>
    <name type="common">Bed bug</name>
    <name type="synonym">Acanthia lectularia</name>
    <dbReference type="NCBI Taxonomy" id="79782"/>
    <lineage>
        <taxon>Eukaryota</taxon>
        <taxon>Metazoa</taxon>
        <taxon>Ecdysozoa</taxon>
        <taxon>Arthropoda</taxon>
        <taxon>Hexapoda</taxon>
        <taxon>Insecta</taxon>
        <taxon>Pterygota</taxon>
        <taxon>Neoptera</taxon>
        <taxon>Paraneoptera</taxon>
        <taxon>Hemiptera</taxon>
        <taxon>Heteroptera</taxon>
        <taxon>Panheteroptera</taxon>
        <taxon>Cimicomorpha</taxon>
        <taxon>Cimicidae</taxon>
        <taxon>Cimex</taxon>
    </lineage>
</organism>
<keyword evidence="5" id="KW-0964">Secreted</keyword>
<dbReference type="FunFam" id="1.20.90.10:FF:000002">
    <property type="entry name" value="Phospholipase A2 group III"/>
    <property type="match status" value="1"/>
</dbReference>
<dbReference type="SUPFAM" id="SSF48619">
    <property type="entry name" value="Phospholipase A2, PLA2"/>
    <property type="match status" value="1"/>
</dbReference>
<evidence type="ECO:0000256" key="6">
    <source>
        <dbReference type="ARBA" id="ARBA00022723"/>
    </source>
</evidence>
<comment type="subcellular location">
    <subcellularLocation>
        <location evidence="2">Secreted</location>
    </subcellularLocation>
</comment>
<keyword evidence="8" id="KW-0106">Calcium</keyword>
<evidence type="ECO:0000256" key="9">
    <source>
        <dbReference type="ARBA" id="ARBA00022963"/>
    </source>
</evidence>
<evidence type="ECO:0000256" key="7">
    <source>
        <dbReference type="ARBA" id="ARBA00022801"/>
    </source>
</evidence>
<dbReference type="InterPro" id="IPR016090">
    <property type="entry name" value="PLA2-like_dom"/>
</dbReference>
<dbReference type="PROSITE" id="PS00118">
    <property type="entry name" value="PA2_HIS"/>
    <property type="match status" value="1"/>
</dbReference>
<dbReference type="Pfam" id="PF05826">
    <property type="entry name" value="Phospholip_A2_2"/>
    <property type="match status" value="1"/>
</dbReference>
<comment type="cofactor">
    <cofactor evidence="1">
        <name>Ca(2+)</name>
        <dbReference type="ChEBI" id="CHEBI:29108"/>
    </cofactor>
</comment>
<evidence type="ECO:0000256" key="4">
    <source>
        <dbReference type="ARBA" id="ARBA00021721"/>
    </source>
</evidence>
<dbReference type="OMA" id="TTGCKEY"/>
<dbReference type="GO" id="GO:0050482">
    <property type="term" value="P:arachidonate secretion"/>
    <property type="evidence" value="ECO:0007669"/>
    <property type="project" value="InterPro"/>
</dbReference>
<dbReference type="OrthoDB" id="10059604at2759"/>
<dbReference type="CDD" id="cd04704">
    <property type="entry name" value="PLA2_bee_venom_like"/>
    <property type="match status" value="1"/>
</dbReference>